<dbReference type="EMBL" id="JBEPMA010000001">
    <property type="protein sequence ID" value="MET3616610.1"/>
    <property type="molecule type" value="Genomic_DNA"/>
</dbReference>
<protein>
    <recommendedName>
        <fullName evidence="3">Phage transcriptional regulator, RinA family</fullName>
    </recommendedName>
</protein>
<proteinExistence type="predicted"/>
<organism evidence="1 2">
    <name type="scientific">Peptoniphilus olsenii</name>
    <dbReference type="NCBI Taxonomy" id="411570"/>
    <lineage>
        <taxon>Bacteria</taxon>
        <taxon>Bacillati</taxon>
        <taxon>Bacillota</taxon>
        <taxon>Tissierellia</taxon>
        <taxon>Tissierellales</taxon>
        <taxon>Peptoniphilaceae</taxon>
        <taxon>Peptoniphilus</taxon>
    </lineage>
</organism>
<accession>A0ABV2J9M2</accession>
<dbReference type="Proteomes" id="UP001549162">
    <property type="component" value="Unassembled WGS sequence"/>
</dbReference>
<dbReference type="RefSeq" id="WP_354366616.1">
    <property type="nucleotide sequence ID" value="NZ_JBEPMA010000001.1"/>
</dbReference>
<evidence type="ECO:0000313" key="2">
    <source>
        <dbReference type="Proteomes" id="UP001549162"/>
    </source>
</evidence>
<name>A0ABV2J9M2_9FIRM</name>
<evidence type="ECO:0000313" key="1">
    <source>
        <dbReference type="EMBL" id="MET3616610.1"/>
    </source>
</evidence>
<keyword evidence="2" id="KW-1185">Reference proteome</keyword>
<comment type="caution">
    <text evidence="1">The sequence shown here is derived from an EMBL/GenBank/DDBJ whole genome shotgun (WGS) entry which is preliminary data.</text>
</comment>
<evidence type="ECO:0008006" key="3">
    <source>
        <dbReference type="Google" id="ProtNLM"/>
    </source>
</evidence>
<reference evidence="1 2" key="1">
    <citation type="submission" date="2024-06" db="EMBL/GenBank/DDBJ databases">
        <title>Genomic Encyclopedia of Type Strains, Phase IV (KMG-IV): sequencing the most valuable type-strain genomes for metagenomic binning, comparative biology and taxonomic classification.</title>
        <authorList>
            <person name="Goeker M."/>
        </authorList>
    </citation>
    <scope>NUCLEOTIDE SEQUENCE [LARGE SCALE GENOMIC DNA]</scope>
    <source>
        <strain evidence="1 2">DSM 21460</strain>
    </source>
</reference>
<sequence>MDKDKLAQYLVLQKEIADINFKINCCKDIVVTDITKGSNTEHPYQEIHIPITGVVENKQKRKLYRILKDRLEKARDIRLEIEDFISGIDDSLTRYIFEKRYIDGWSWVKISKALGSTHESYARMIHNRFLK</sequence>
<gene>
    <name evidence="1" type="ORF">ABID14_000230</name>
</gene>